<evidence type="ECO:0000256" key="1">
    <source>
        <dbReference type="SAM" id="Phobius"/>
    </source>
</evidence>
<dbReference type="InterPro" id="IPR018666">
    <property type="entry name" value="DUF2125"/>
</dbReference>
<accession>A0A316C502</accession>
<feature type="transmembrane region" description="Helical" evidence="1">
    <location>
        <begin position="15"/>
        <end position="36"/>
    </location>
</feature>
<dbReference type="Proteomes" id="UP000245396">
    <property type="component" value="Unassembled WGS sequence"/>
</dbReference>
<protein>
    <recommendedName>
        <fullName evidence="4">DUF2125 domain-containing protein</fullName>
    </recommendedName>
</protein>
<sequence>MSTDASRKPNYNRRFLWLALFIVVLFGGYSAGWFYLAGKLENEARANIANLNRNGVVAECTNVSARGFPFRLGLFCDRIYFEDARQGVSIATGSFRSVGQIYDPRHLVGELDGPARIDVPQIQPLALDWGNLRASVRLAQPLPQRLSVEGKELHARTVTGTELATIKTFESHMRPNGANIDLASSFSDLTLDPSVVGGRTVPPLSGQSDITVNNGVQLINERVQSLRGQSGTIRMLDLSTGESTGLSLTGTFSVAQDGLLDADLRVTVRDPQGMATSLGNAIPELRKQIQQGFMALAILGDSPSMPLKISRGKATLGFIKLGRLPPLQ</sequence>
<evidence type="ECO:0008006" key="4">
    <source>
        <dbReference type="Google" id="ProtNLM"/>
    </source>
</evidence>
<dbReference type="RefSeq" id="WP_109612437.1">
    <property type="nucleotide sequence ID" value="NZ_QGGG01000004.1"/>
</dbReference>
<evidence type="ECO:0000313" key="2">
    <source>
        <dbReference type="EMBL" id="PWJ84825.1"/>
    </source>
</evidence>
<dbReference type="EMBL" id="QGGG01000004">
    <property type="protein sequence ID" value="PWJ84825.1"/>
    <property type="molecule type" value="Genomic_DNA"/>
</dbReference>
<dbReference type="Pfam" id="PF09898">
    <property type="entry name" value="DUF2125"/>
    <property type="match status" value="1"/>
</dbReference>
<reference evidence="2 3" key="1">
    <citation type="submission" date="2018-05" db="EMBL/GenBank/DDBJ databases">
        <title>Genomic Encyclopedia of Type Strains, Phase IV (KMG-IV): sequencing the most valuable type-strain genomes for metagenomic binning, comparative biology and taxonomic classification.</title>
        <authorList>
            <person name="Goeker M."/>
        </authorList>
    </citation>
    <scope>NUCLEOTIDE SEQUENCE [LARGE SCALE GENOMIC DNA]</scope>
    <source>
        <strain evidence="2 3">DSM 6986</strain>
    </source>
</reference>
<comment type="caution">
    <text evidence="2">The sequence shown here is derived from an EMBL/GenBank/DDBJ whole genome shotgun (WGS) entry which is preliminary data.</text>
</comment>
<keyword evidence="1" id="KW-1133">Transmembrane helix</keyword>
<keyword evidence="1" id="KW-0472">Membrane</keyword>
<organism evidence="2 3">
    <name type="scientific">Pseudaminobacter salicylatoxidans</name>
    <dbReference type="NCBI Taxonomy" id="93369"/>
    <lineage>
        <taxon>Bacteria</taxon>
        <taxon>Pseudomonadati</taxon>
        <taxon>Pseudomonadota</taxon>
        <taxon>Alphaproteobacteria</taxon>
        <taxon>Hyphomicrobiales</taxon>
        <taxon>Phyllobacteriaceae</taxon>
        <taxon>Pseudaminobacter</taxon>
    </lineage>
</organism>
<keyword evidence="1" id="KW-0812">Transmembrane</keyword>
<dbReference type="STRING" id="1192868.GCA_000304395_02686"/>
<gene>
    <name evidence="2" type="ORF">C7441_10491</name>
</gene>
<evidence type="ECO:0000313" key="3">
    <source>
        <dbReference type="Proteomes" id="UP000245396"/>
    </source>
</evidence>
<proteinExistence type="predicted"/>
<dbReference type="OrthoDB" id="7169664at2"/>
<name>A0A316C502_PSESE</name>
<dbReference type="AlphaFoldDB" id="A0A316C502"/>
<keyword evidence="3" id="KW-1185">Reference proteome</keyword>